<dbReference type="Proteomes" id="UP001597557">
    <property type="component" value="Unassembled WGS sequence"/>
</dbReference>
<keyword evidence="3" id="KW-1185">Reference proteome</keyword>
<evidence type="ECO:0000259" key="1">
    <source>
        <dbReference type="Pfam" id="PF12867"/>
    </source>
</evidence>
<sequence>MHKPEPAAYEHYYRAYIELVDQEPILEKLESLKNSTFKLLSNLTDEQANHAYAPGKWTVKQLAGHLIDAERTFAYRAFAFSRGQAELPGFEENIYVERANSNDRPIQDLAAELKTLREANLYMLRAMTPQQIETHGIANGHPIQVNTIVYQMAGHEVHHLNLLRDRYGIY</sequence>
<evidence type="ECO:0000313" key="3">
    <source>
        <dbReference type="Proteomes" id="UP001597557"/>
    </source>
</evidence>
<dbReference type="SUPFAM" id="SSF109854">
    <property type="entry name" value="DinB/YfiT-like putative metalloenzymes"/>
    <property type="match status" value="1"/>
</dbReference>
<comment type="caution">
    <text evidence="2">The sequence shown here is derived from an EMBL/GenBank/DDBJ whole genome shotgun (WGS) entry which is preliminary data.</text>
</comment>
<dbReference type="InterPro" id="IPR024775">
    <property type="entry name" value="DinB-like"/>
</dbReference>
<dbReference type="Pfam" id="PF12867">
    <property type="entry name" value="DinB_2"/>
    <property type="match status" value="1"/>
</dbReference>
<gene>
    <name evidence="2" type="ORF">ACFS5N_17995</name>
</gene>
<proteinExistence type="predicted"/>
<organism evidence="2 3">
    <name type="scientific">Mucilaginibacter ximonensis</name>
    <dbReference type="NCBI Taxonomy" id="538021"/>
    <lineage>
        <taxon>Bacteria</taxon>
        <taxon>Pseudomonadati</taxon>
        <taxon>Bacteroidota</taxon>
        <taxon>Sphingobacteriia</taxon>
        <taxon>Sphingobacteriales</taxon>
        <taxon>Sphingobacteriaceae</taxon>
        <taxon>Mucilaginibacter</taxon>
    </lineage>
</organism>
<feature type="domain" description="DinB-like" evidence="1">
    <location>
        <begin position="32"/>
        <end position="162"/>
    </location>
</feature>
<accession>A0ABW5YG89</accession>
<name>A0ABW5YG89_9SPHI</name>
<dbReference type="EMBL" id="JBHUPD010000004">
    <property type="protein sequence ID" value="MFD2874379.1"/>
    <property type="molecule type" value="Genomic_DNA"/>
</dbReference>
<dbReference type="Gene3D" id="1.20.120.450">
    <property type="entry name" value="dinb family like domain"/>
    <property type="match status" value="1"/>
</dbReference>
<dbReference type="RefSeq" id="WP_377188940.1">
    <property type="nucleotide sequence ID" value="NZ_JBHUPD010000004.1"/>
</dbReference>
<evidence type="ECO:0000313" key="2">
    <source>
        <dbReference type="EMBL" id="MFD2874379.1"/>
    </source>
</evidence>
<reference evidence="3" key="1">
    <citation type="journal article" date="2019" name="Int. J. Syst. Evol. Microbiol.">
        <title>The Global Catalogue of Microorganisms (GCM) 10K type strain sequencing project: providing services to taxonomists for standard genome sequencing and annotation.</title>
        <authorList>
            <consortium name="The Broad Institute Genomics Platform"/>
            <consortium name="The Broad Institute Genome Sequencing Center for Infectious Disease"/>
            <person name="Wu L."/>
            <person name="Ma J."/>
        </authorList>
    </citation>
    <scope>NUCLEOTIDE SEQUENCE [LARGE SCALE GENOMIC DNA]</scope>
    <source>
        <strain evidence="3">KCTC 22437</strain>
    </source>
</reference>
<dbReference type="InterPro" id="IPR034660">
    <property type="entry name" value="DinB/YfiT-like"/>
</dbReference>
<protein>
    <submittedName>
        <fullName evidence="2">DinB family protein</fullName>
    </submittedName>
</protein>